<dbReference type="SUPFAM" id="SSF102114">
    <property type="entry name" value="Radical SAM enzymes"/>
    <property type="match status" value="1"/>
</dbReference>
<dbReference type="EMBL" id="UFWZ01000001">
    <property type="protein sequence ID" value="SUY46091.1"/>
    <property type="molecule type" value="Genomic_DNA"/>
</dbReference>
<dbReference type="NCBIfam" id="NF043069">
    <property type="entry name" value="T4HPD_activ_SAM"/>
    <property type="match status" value="1"/>
</dbReference>
<dbReference type="GO" id="GO:0043364">
    <property type="term" value="F:glycyl-radical enzyme activating activity"/>
    <property type="evidence" value="ECO:0007669"/>
    <property type="project" value="InterPro"/>
</dbReference>
<keyword evidence="8" id="KW-0411">Iron-sulfur</keyword>
<keyword evidence="7" id="KW-0408">Iron</keyword>
<dbReference type="GO" id="GO:0051539">
    <property type="term" value="F:4 iron, 4 sulfur cluster binding"/>
    <property type="evidence" value="ECO:0007669"/>
    <property type="project" value="UniProtKB-KW"/>
</dbReference>
<dbReference type="Pfam" id="PF04055">
    <property type="entry name" value="Radical_SAM"/>
    <property type="match status" value="1"/>
</dbReference>
<dbReference type="SFLD" id="SFLDG01066">
    <property type="entry name" value="organic_radical-activating_enz"/>
    <property type="match status" value="1"/>
</dbReference>
<dbReference type="InterPro" id="IPR007197">
    <property type="entry name" value="rSAM"/>
</dbReference>
<reference evidence="12 13" key="1">
    <citation type="submission" date="2018-06" db="EMBL/GenBank/DDBJ databases">
        <authorList>
            <consortium name="Pathogen Informatics"/>
            <person name="Doyle S."/>
        </authorList>
    </citation>
    <scope>NUCLEOTIDE SEQUENCE [LARGE SCALE GENOMIC DNA]</scope>
    <source>
        <strain evidence="12 13">NCTC9836</strain>
    </source>
</reference>
<evidence type="ECO:0000259" key="10">
    <source>
        <dbReference type="PROSITE" id="PS51379"/>
    </source>
</evidence>
<name>A0A381J5L6_9CLOT</name>
<evidence type="ECO:0000256" key="1">
    <source>
        <dbReference type="ARBA" id="ARBA00001966"/>
    </source>
</evidence>
<evidence type="ECO:0000256" key="2">
    <source>
        <dbReference type="ARBA" id="ARBA00009777"/>
    </source>
</evidence>
<dbReference type="InterPro" id="IPR017896">
    <property type="entry name" value="4Fe4S_Fe-S-bd"/>
</dbReference>
<evidence type="ECO:0000256" key="3">
    <source>
        <dbReference type="ARBA" id="ARBA00022485"/>
    </source>
</evidence>
<dbReference type="InterPro" id="IPR040074">
    <property type="entry name" value="BssD/PflA/YjjW"/>
</dbReference>
<feature type="domain" description="Radical SAM core" evidence="11">
    <location>
        <begin position="15"/>
        <end position="295"/>
    </location>
</feature>
<comment type="similarity">
    <text evidence="2">Belongs to the organic radical-activating enzymes family.</text>
</comment>
<evidence type="ECO:0000256" key="9">
    <source>
        <dbReference type="ARBA" id="ARBA00047365"/>
    </source>
</evidence>
<comment type="cofactor">
    <cofactor evidence="1">
        <name>[4Fe-4S] cluster</name>
        <dbReference type="ChEBI" id="CHEBI:49883"/>
    </cofactor>
</comment>
<dbReference type="EC" id="1.97.1.-" evidence="12"/>
<comment type="catalytic activity">
    <reaction evidence="9">
        <text>glycyl-[protein] + reduced [flavodoxin] + S-adenosyl-L-methionine = glycin-2-yl radical-[protein] + semiquinone [flavodoxin] + 5'-deoxyadenosine + L-methionine + H(+)</text>
        <dbReference type="Rhea" id="RHEA:61976"/>
        <dbReference type="Rhea" id="RHEA-COMP:10622"/>
        <dbReference type="Rhea" id="RHEA-COMP:14480"/>
        <dbReference type="Rhea" id="RHEA-COMP:15993"/>
        <dbReference type="Rhea" id="RHEA-COMP:15994"/>
        <dbReference type="ChEBI" id="CHEBI:15378"/>
        <dbReference type="ChEBI" id="CHEBI:17319"/>
        <dbReference type="ChEBI" id="CHEBI:29947"/>
        <dbReference type="ChEBI" id="CHEBI:32722"/>
        <dbReference type="ChEBI" id="CHEBI:57618"/>
        <dbReference type="ChEBI" id="CHEBI:57844"/>
        <dbReference type="ChEBI" id="CHEBI:59789"/>
        <dbReference type="ChEBI" id="CHEBI:140311"/>
    </reaction>
</comment>
<keyword evidence="5" id="KW-0479">Metal-binding</keyword>
<dbReference type="InterPro" id="IPR058240">
    <property type="entry name" value="rSAM_sf"/>
</dbReference>
<accession>A0A381J5L6</accession>
<evidence type="ECO:0000256" key="5">
    <source>
        <dbReference type="ARBA" id="ARBA00022723"/>
    </source>
</evidence>
<dbReference type="RefSeq" id="WP_115640397.1">
    <property type="nucleotide sequence ID" value="NZ_UFWZ01000001.1"/>
</dbReference>
<dbReference type="Pfam" id="PF00037">
    <property type="entry name" value="Fer4"/>
    <property type="match status" value="1"/>
</dbReference>
<gene>
    <name evidence="12" type="primary">hpdA</name>
    <name evidence="12" type="ORF">NCTC9836_00592</name>
</gene>
<evidence type="ECO:0000313" key="13">
    <source>
        <dbReference type="Proteomes" id="UP000254664"/>
    </source>
</evidence>
<evidence type="ECO:0000313" key="12">
    <source>
        <dbReference type="EMBL" id="SUY46091.1"/>
    </source>
</evidence>
<proteinExistence type="inferred from homology"/>
<dbReference type="InterPro" id="IPR034457">
    <property type="entry name" value="Organic_radical-activating"/>
</dbReference>
<dbReference type="AlphaFoldDB" id="A0A381J5L6"/>
<protein>
    <submittedName>
        <fullName evidence="12">Glycyl-radical enzyme activating family protein</fullName>
        <ecNumber evidence="12">1.97.1.-</ecNumber>
    </submittedName>
</protein>
<dbReference type="InterPro" id="IPR012839">
    <property type="entry name" value="Organic_radical_activase"/>
</dbReference>
<feature type="domain" description="4Fe-4S ferredoxin-type" evidence="10">
    <location>
        <begin position="46"/>
        <end position="74"/>
    </location>
</feature>
<dbReference type="GO" id="GO:0046872">
    <property type="term" value="F:metal ion binding"/>
    <property type="evidence" value="ECO:0007669"/>
    <property type="project" value="UniProtKB-KW"/>
</dbReference>
<dbReference type="CDD" id="cd01335">
    <property type="entry name" value="Radical_SAM"/>
    <property type="match status" value="1"/>
</dbReference>
<dbReference type="InterPro" id="IPR017900">
    <property type="entry name" value="4Fe4S_Fe_S_CS"/>
</dbReference>
<keyword evidence="6 12" id="KW-0560">Oxidoreductase</keyword>
<keyword evidence="13" id="KW-1185">Reference proteome</keyword>
<evidence type="ECO:0000256" key="6">
    <source>
        <dbReference type="ARBA" id="ARBA00023002"/>
    </source>
</evidence>
<keyword evidence="4" id="KW-0949">S-adenosyl-L-methionine</keyword>
<keyword evidence="3" id="KW-0004">4Fe-4S</keyword>
<dbReference type="SUPFAM" id="SSF54862">
    <property type="entry name" value="4Fe-4S ferredoxins"/>
    <property type="match status" value="1"/>
</dbReference>
<dbReference type="InterPro" id="IPR001989">
    <property type="entry name" value="Radical_activat_CS"/>
</dbReference>
<dbReference type="Proteomes" id="UP000254664">
    <property type="component" value="Unassembled WGS sequence"/>
</dbReference>
<dbReference type="PANTHER" id="PTHR30352">
    <property type="entry name" value="PYRUVATE FORMATE-LYASE-ACTIVATING ENZYME"/>
    <property type="match status" value="1"/>
</dbReference>
<dbReference type="SFLD" id="SFLDG01118">
    <property type="entry name" value="activating_enzymes__group_2"/>
    <property type="match status" value="1"/>
</dbReference>
<dbReference type="PROSITE" id="PS01087">
    <property type="entry name" value="RADICAL_ACTIVATING"/>
    <property type="match status" value="1"/>
</dbReference>
<dbReference type="Gene3D" id="3.20.20.70">
    <property type="entry name" value="Aldolase class I"/>
    <property type="match status" value="1"/>
</dbReference>
<dbReference type="OrthoDB" id="9782387at2"/>
<dbReference type="PROSITE" id="PS00198">
    <property type="entry name" value="4FE4S_FER_1"/>
    <property type="match status" value="1"/>
</dbReference>
<dbReference type="PROSITE" id="PS51918">
    <property type="entry name" value="RADICAL_SAM"/>
    <property type="match status" value="1"/>
</dbReference>
<evidence type="ECO:0000256" key="7">
    <source>
        <dbReference type="ARBA" id="ARBA00023004"/>
    </source>
</evidence>
<evidence type="ECO:0000256" key="8">
    <source>
        <dbReference type="ARBA" id="ARBA00023014"/>
    </source>
</evidence>
<evidence type="ECO:0000259" key="11">
    <source>
        <dbReference type="PROSITE" id="PS51918"/>
    </source>
</evidence>
<dbReference type="InterPro" id="IPR050014">
    <property type="entry name" value="T4HPD_activ_SAM"/>
</dbReference>
<feature type="domain" description="4Fe-4S ferredoxin-type" evidence="10">
    <location>
        <begin position="75"/>
        <end position="104"/>
    </location>
</feature>
<dbReference type="Gene3D" id="3.30.70.20">
    <property type="match status" value="1"/>
</dbReference>
<dbReference type="NCBIfam" id="TIGR02494">
    <property type="entry name" value="PFLE_PFLC"/>
    <property type="match status" value="1"/>
</dbReference>
<organism evidence="12 13">
    <name type="scientific">Clostridium putrefaciens</name>
    <dbReference type="NCBI Taxonomy" id="99675"/>
    <lineage>
        <taxon>Bacteria</taxon>
        <taxon>Bacillati</taxon>
        <taxon>Bacillota</taxon>
        <taxon>Clostridia</taxon>
        <taxon>Eubacteriales</taxon>
        <taxon>Clostridiaceae</taxon>
        <taxon>Clostridium</taxon>
    </lineage>
</organism>
<evidence type="ECO:0000256" key="4">
    <source>
        <dbReference type="ARBA" id="ARBA00022691"/>
    </source>
</evidence>
<dbReference type="PROSITE" id="PS51379">
    <property type="entry name" value="4FE4S_FER_2"/>
    <property type="match status" value="2"/>
</dbReference>
<dbReference type="SFLD" id="SFLDS00029">
    <property type="entry name" value="Radical_SAM"/>
    <property type="match status" value="1"/>
</dbReference>
<sequence length="301" mass="33969">MTLATTINIQKFSVHDGPGIRTTVFLKGCPLNCWWCHNPESQNKKHEILFFKERCTGCGVCVKRCPENAIEIKGGYPVTDKDKCILCGKCSDFCPTNAKEYVGQDLSVKEIMKEIIKDQVFYEESEGGVTFSGGEPMLYKDFLNEVLKACKIRGIHTAIDTSGEAPFESFDEIKDNVDLFLYDIKIMDTRRHKKYTGVGNELILENLKRLSDSGANIFVRMPIIAGINDDDLNIDASVAYLSKLNIIQVNLLPYHKMGMDKYKRLDIRYKLSGMEKPSDVRLEEIKDKFNKAGIKVKIGGG</sequence>
<dbReference type="InterPro" id="IPR013785">
    <property type="entry name" value="Aldolase_TIM"/>
</dbReference>
<dbReference type="PIRSF" id="PIRSF000371">
    <property type="entry name" value="PFL_act_enz"/>
    <property type="match status" value="1"/>
</dbReference>
<dbReference type="PANTHER" id="PTHR30352:SF4">
    <property type="entry name" value="PYRUVATE FORMATE-LYASE 2-ACTIVATING ENZYME"/>
    <property type="match status" value="1"/>
</dbReference>